<evidence type="ECO:0000313" key="9">
    <source>
        <dbReference type="Proteomes" id="UP000295399"/>
    </source>
</evidence>
<evidence type="ECO:0000259" key="7">
    <source>
        <dbReference type="Pfam" id="PF10150"/>
    </source>
</evidence>
<gene>
    <name evidence="8" type="ORF">EV659_1049</name>
</gene>
<evidence type="ECO:0000256" key="2">
    <source>
        <dbReference type="ARBA" id="ARBA00022723"/>
    </source>
</evidence>
<dbReference type="PANTHER" id="PTHR30001">
    <property type="entry name" value="RIBONUCLEASE"/>
    <property type="match status" value="1"/>
</dbReference>
<evidence type="ECO:0000256" key="6">
    <source>
        <dbReference type="SAM" id="MobiDB-lite"/>
    </source>
</evidence>
<name>A0A4R2PI90_RHOSA</name>
<dbReference type="GO" id="GO:0005737">
    <property type="term" value="C:cytoplasm"/>
    <property type="evidence" value="ECO:0007669"/>
    <property type="project" value="TreeGrafter"/>
</dbReference>
<evidence type="ECO:0000313" key="8">
    <source>
        <dbReference type="EMBL" id="TCP35160.1"/>
    </source>
</evidence>
<dbReference type="EMBL" id="SLXO01000004">
    <property type="protein sequence ID" value="TCP35160.1"/>
    <property type="molecule type" value="Genomic_DNA"/>
</dbReference>
<accession>A0A4R2PI90</accession>
<reference evidence="8 9" key="1">
    <citation type="submission" date="2019-03" db="EMBL/GenBank/DDBJ databases">
        <title>Genomic Encyclopedia of Type Strains, Phase IV (KMG-IV): sequencing the most valuable type-strain genomes for metagenomic binning, comparative biology and taxonomic classification.</title>
        <authorList>
            <person name="Goeker M."/>
        </authorList>
    </citation>
    <scope>NUCLEOTIDE SEQUENCE [LARGE SCALE GENOMIC DNA]</scope>
    <source>
        <strain evidence="8 9">DSM 2132</strain>
    </source>
</reference>
<comment type="caution">
    <text evidence="8">The sequence shown here is derived from an EMBL/GenBank/DDBJ whole genome shotgun (WGS) entry which is preliminary data.</text>
</comment>
<dbReference type="GO" id="GO:0004540">
    <property type="term" value="F:RNA nuclease activity"/>
    <property type="evidence" value="ECO:0007669"/>
    <property type="project" value="InterPro"/>
</dbReference>
<evidence type="ECO:0000256" key="5">
    <source>
        <dbReference type="ARBA" id="ARBA00022884"/>
    </source>
</evidence>
<dbReference type="InterPro" id="IPR019307">
    <property type="entry name" value="RNA-bd_AU-1/RNase_E/G"/>
</dbReference>
<dbReference type="GO" id="GO:0016787">
    <property type="term" value="F:hydrolase activity"/>
    <property type="evidence" value="ECO:0007669"/>
    <property type="project" value="UniProtKB-KW"/>
</dbReference>
<feature type="domain" description="RNA-binding protein AU-1/Ribonuclease E/G" evidence="7">
    <location>
        <begin position="117"/>
        <end position="376"/>
    </location>
</feature>
<dbReference type="GO" id="GO:0046872">
    <property type="term" value="F:metal ion binding"/>
    <property type="evidence" value="ECO:0007669"/>
    <property type="project" value="UniProtKB-KW"/>
</dbReference>
<dbReference type="OrthoDB" id="9804278at2"/>
<dbReference type="RefSeq" id="WP_132708072.1">
    <property type="nucleotide sequence ID" value="NZ_JACIGF010000004.1"/>
</dbReference>
<dbReference type="GO" id="GO:0006364">
    <property type="term" value="P:rRNA processing"/>
    <property type="evidence" value="ECO:0007669"/>
    <property type="project" value="TreeGrafter"/>
</dbReference>
<dbReference type="AlphaFoldDB" id="A0A4R2PI90"/>
<evidence type="ECO:0000256" key="4">
    <source>
        <dbReference type="ARBA" id="ARBA00022842"/>
    </source>
</evidence>
<dbReference type="GO" id="GO:0003723">
    <property type="term" value="F:RNA binding"/>
    <property type="evidence" value="ECO:0007669"/>
    <property type="project" value="UniProtKB-KW"/>
</dbReference>
<comment type="cofactor">
    <cofactor evidence="1">
        <name>Mg(2+)</name>
        <dbReference type="ChEBI" id="CHEBI:18420"/>
    </cofactor>
</comment>
<keyword evidence="5" id="KW-0694">RNA-binding</keyword>
<dbReference type="InterPro" id="IPR004659">
    <property type="entry name" value="RNase_E/G"/>
</dbReference>
<proteinExistence type="predicted"/>
<dbReference type="PANTHER" id="PTHR30001:SF0">
    <property type="entry name" value="RIBONUCLEASE G"/>
    <property type="match status" value="1"/>
</dbReference>
<evidence type="ECO:0000256" key="1">
    <source>
        <dbReference type="ARBA" id="ARBA00001946"/>
    </source>
</evidence>
<keyword evidence="3" id="KW-0378">Hydrolase</keyword>
<dbReference type="Proteomes" id="UP000295399">
    <property type="component" value="Unassembled WGS sequence"/>
</dbReference>
<feature type="region of interest" description="Disordered" evidence="6">
    <location>
        <begin position="445"/>
        <end position="465"/>
    </location>
</feature>
<sequence>MTRSELLLTESPGEMRAALLEDDRLVELGHWRTAGPGGSDDPVRPGAIFGARVTAIDGGKGICRLDLGDGLDAIMPDRQDRRGFTEGALVTVQIAALPSAHDPDKKPVARRRLVLEGRTVTVETGRRVTVSPRFDGDDGHEAALVSALDPVGARVRVTVEAAAAHATPEAVRAEAQALGGILLTVTEDDSAPCLLLAAPDPVVDALTRLAPAGPATVTVEGRDLARRVRHHLAQSPDTGLALNAWTERADLFAERGVDDAIDDALAAEVDLPGGGSLGIDQTRGGAVIDVNQRGRDGASLETNRLSLNLAAAEHAARQIRLQDLAGQIFIDFVGLKRADDWDRVLAALDAGLARDPRPTRRHQVKAAGLVVVNRQRRGLSLRDRLLTPARPQLSVETRALALVRQGLRTAETERRPGTLVLRAPEAVAGWLDKTEPVCQRLSEQTGRSVRVETGSPAGAHVSTGG</sequence>
<dbReference type="InParanoid" id="A0A4R2PI90"/>
<dbReference type="Pfam" id="PF10150">
    <property type="entry name" value="RNase_E_G"/>
    <property type="match status" value="1"/>
</dbReference>
<keyword evidence="4" id="KW-0460">Magnesium</keyword>
<protein>
    <submittedName>
        <fullName evidence="8">Rne/Rng family ribonuclease</fullName>
    </submittedName>
</protein>
<organism evidence="8 9">
    <name type="scientific">Rhodothalassium salexigens DSM 2132</name>
    <dbReference type="NCBI Taxonomy" id="1188247"/>
    <lineage>
        <taxon>Bacteria</taxon>
        <taxon>Pseudomonadati</taxon>
        <taxon>Pseudomonadota</taxon>
        <taxon>Alphaproteobacteria</taxon>
        <taxon>Rhodothalassiales</taxon>
        <taxon>Rhodothalassiaceae</taxon>
        <taxon>Rhodothalassium</taxon>
    </lineage>
</organism>
<evidence type="ECO:0000256" key="3">
    <source>
        <dbReference type="ARBA" id="ARBA00022801"/>
    </source>
</evidence>
<keyword evidence="2" id="KW-0479">Metal-binding</keyword>
<keyword evidence="9" id="KW-1185">Reference proteome</keyword>